<feature type="region of interest" description="Disordered" evidence="1">
    <location>
        <begin position="29"/>
        <end position="58"/>
    </location>
</feature>
<dbReference type="Gene3D" id="3.40.50.1820">
    <property type="entry name" value="alpha/beta hydrolase"/>
    <property type="match status" value="1"/>
</dbReference>
<protein>
    <submittedName>
        <fullName evidence="2">Uncharacterized protein</fullName>
    </submittedName>
</protein>
<accession>A0A0K1QEL3</accession>
<evidence type="ECO:0000313" key="3">
    <source>
        <dbReference type="Proteomes" id="UP000064967"/>
    </source>
</evidence>
<gene>
    <name evidence="2" type="ORF">AKJ09_10770</name>
</gene>
<feature type="compositionally biased region" description="Basic and acidic residues" evidence="1">
    <location>
        <begin position="29"/>
        <end position="39"/>
    </location>
</feature>
<dbReference type="InterPro" id="IPR029058">
    <property type="entry name" value="AB_hydrolase_fold"/>
</dbReference>
<organism evidence="2 3">
    <name type="scientific">Labilithrix luteola</name>
    <dbReference type="NCBI Taxonomy" id="1391654"/>
    <lineage>
        <taxon>Bacteria</taxon>
        <taxon>Pseudomonadati</taxon>
        <taxon>Myxococcota</taxon>
        <taxon>Polyangia</taxon>
        <taxon>Polyangiales</taxon>
        <taxon>Labilitrichaceae</taxon>
        <taxon>Labilithrix</taxon>
    </lineage>
</organism>
<dbReference type="EMBL" id="CP012333">
    <property type="protein sequence ID" value="AKV04107.1"/>
    <property type="molecule type" value="Genomic_DNA"/>
</dbReference>
<dbReference type="Proteomes" id="UP000064967">
    <property type="component" value="Chromosome"/>
</dbReference>
<reference evidence="2 3" key="1">
    <citation type="submission" date="2015-08" db="EMBL/GenBank/DDBJ databases">
        <authorList>
            <person name="Babu N.S."/>
            <person name="Beckwith C.J."/>
            <person name="Beseler K.G."/>
            <person name="Brison A."/>
            <person name="Carone J.V."/>
            <person name="Caskin T.P."/>
            <person name="Diamond M."/>
            <person name="Durham M.E."/>
            <person name="Foxe J.M."/>
            <person name="Go M."/>
            <person name="Henderson B.A."/>
            <person name="Jones I.B."/>
            <person name="McGettigan J.A."/>
            <person name="Micheletti S.J."/>
            <person name="Nasrallah M.E."/>
            <person name="Ortiz D."/>
            <person name="Piller C.R."/>
            <person name="Privatt S.R."/>
            <person name="Schneider S.L."/>
            <person name="Sharp S."/>
            <person name="Smith T.C."/>
            <person name="Stanton J.D."/>
            <person name="Ullery H.E."/>
            <person name="Wilson R.J."/>
            <person name="Serrano M.G."/>
            <person name="Buck G."/>
            <person name="Lee V."/>
            <person name="Wang Y."/>
            <person name="Carvalho R."/>
            <person name="Voegtly L."/>
            <person name="Shi R."/>
            <person name="Duckworth R."/>
            <person name="Johnson A."/>
            <person name="Loviza R."/>
            <person name="Walstead R."/>
            <person name="Shah Z."/>
            <person name="Kiflezghi M."/>
            <person name="Wade K."/>
            <person name="Ball S.L."/>
            <person name="Bradley K.W."/>
            <person name="Asai D.J."/>
            <person name="Bowman C.A."/>
            <person name="Russell D.A."/>
            <person name="Pope W.H."/>
            <person name="Jacobs-Sera D."/>
            <person name="Hendrix R.W."/>
            <person name="Hatfull G.F."/>
        </authorList>
    </citation>
    <scope>NUCLEOTIDE SEQUENCE [LARGE SCALE GENOMIC DNA]</scope>
    <source>
        <strain evidence="2 3">DSM 27648</strain>
    </source>
</reference>
<dbReference type="AlphaFoldDB" id="A0A0K1QEL3"/>
<dbReference type="KEGG" id="llu:AKJ09_10770"/>
<keyword evidence="3" id="KW-1185">Reference proteome</keyword>
<name>A0A0K1QEL3_9BACT</name>
<sequence length="291" mass="30755">MALVRPFSRFVAASVVALVVGLAGVDGRADPRTPIRSADEGAVEADPSNRTPGPAAAGTTVTFPYQQKRFLHARNPNGALAYVPQGTPAGATLPIVVFLHGMNADGQVHPWFGPPYGDLRKVVEPLFSSGKVQPFILAAPTHTRQANAAAVMWPAFDLADFVDATEIALDGVAHVDRSQLIVVATSGGGCNPTGGILGAGVRGAKPNVVVAIDTCVDDRVIPEFATLAEATELRLYWQRGWVRPISELARACEHCNIEEIDGFPSKTNAHLAIVPEAMRRALTTILPATTD</sequence>
<evidence type="ECO:0000256" key="1">
    <source>
        <dbReference type="SAM" id="MobiDB-lite"/>
    </source>
</evidence>
<dbReference type="SUPFAM" id="SSF53474">
    <property type="entry name" value="alpha/beta-Hydrolases"/>
    <property type="match status" value="1"/>
</dbReference>
<proteinExistence type="predicted"/>
<evidence type="ECO:0000313" key="2">
    <source>
        <dbReference type="EMBL" id="AKV04107.1"/>
    </source>
</evidence>